<evidence type="ECO:0000256" key="5">
    <source>
        <dbReference type="ARBA" id="ARBA00022670"/>
    </source>
</evidence>
<dbReference type="VEuPathDB" id="VectorBase:LDEU000876"/>
<dbReference type="OrthoDB" id="2130629at2759"/>
<name>A0A443SUH1_9ACAR</name>
<evidence type="ECO:0000256" key="4">
    <source>
        <dbReference type="ARBA" id="ARBA00022645"/>
    </source>
</evidence>
<evidence type="ECO:0000256" key="11">
    <source>
        <dbReference type="ARBA" id="ARBA00023228"/>
    </source>
</evidence>
<dbReference type="GO" id="GO:0004185">
    <property type="term" value="F:serine-type carboxypeptidase activity"/>
    <property type="evidence" value="ECO:0007669"/>
    <property type="project" value="UniProtKB-EC"/>
</dbReference>
<dbReference type="Gene3D" id="1.20.120.980">
    <property type="entry name" value="Serine carboxypeptidase S28, SKS domain"/>
    <property type="match status" value="1"/>
</dbReference>
<evidence type="ECO:0000256" key="3">
    <source>
        <dbReference type="ARBA" id="ARBA00011738"/>
    </source>
</evidence>
<evidence type="ECO:0000256" key="17">
    <source>
        <dbReference type="ARBA" id="ARBA00076608"/>
    </source>
</evidence>
<evidence type="ECO:0000256" key="9">
    <source>
        <dbReference type="ARBA" id="ARBA00023157"/>
    </source>
</evidence>
<dbReference type="AlphaFoldDB" id="A0A443SUH1"/>
<gene>
    <name evidence="18" type="ORF">B4U80_10321</name>
</gene>
<comment type="similarity">
    <text evidence="2">Belongs to the peptidase S28 family.</text>
</comment>
<dbReference type="InterPro" id="IPR029058">
    <property type="entry name" value="AB_hydrolase_fold"/>
</dbReference>
<evidence type="ECO:0000256" key="10">
    <source>
        <dbReference type="ARBA" id="ARBA00023180"/>
    </source>
</evidence>
<dbReference type="SUPFAM" id="SSF53474">
    <property type="entry name" value="alpha/beta-Hydrolases"/>
    <property type="match status" value="1"/>
</dbReference>
<comment type="subunit">
    <text evidence="3">Homodimer.</text>
</comment>
<dbReference type="Pfam" id="PF05577">
    <property type="entry name" value="Peptidase_S28"/>
    <property type="match status" value="1"/>
</dbReference>
<keyword evidence="5" id="KW-0645">Protease</keyword>
<keyword evidence="9" id="KW-1015">Disulfide bond</keyword>
<comment type="function">
    <text evidence="13">Cleaves C-terminal amino acids linked to proline in peptides such as angiotensin II, III and des-Arg9-bradykinin. This cleavage occurs at acidic pH, but enzymatic activity is retained with some substrates at neutral pH.</text>
</comment>
<protein>
    <recommendedName>
        <fullName evidence="15">Lysosomal Pro-X carboxypeptidase</fullName>
        <ecNumber evidence="14">3.4.16.2</ecNumber>
    </recommendedName>
    <alternativeName>
        <fullName evidence="17">Proline carboxypeptidase</fullName>
    </alternativeName>
    <alternativeName>
        <fullName evidence="16">Prolylcarboxypeptidase</fullName>
    </alternativeName>
</protein>
<keyword evidence="11" id="KW-0458">Lysosome</keyword>
<keyword evidence="7" id="KW-0378">Hydrolase</keyword>
<evidence type="ECO:0000256" key="16">
    <source>
        <dbReference type="ARBA" id="ARBA00076475"/>
    </source>
</evidence>
<dbReference type="Proteomes" id="UP000288716">
    <property type="component" value="Unassembled WGS sequence"/>
</dbReference>
<evidence type="ECO:0000256" key="14">
    <source>
        <dbReference type="ARBA" id="ARBA00066456"/>
    </source>
</evidence>
<evidence type="ECO:0000256" key="13">
    <source>
        <dbReference type="ARBA" id="ARBA00059701"/>
    </source>
</evidence>
<dbReference type="GO" id="GO:0006508">
    <property type="term" value="P:proteolysis"/>
    <property type="evidence" value="ECO:0007669"/>
    <property type="project" value="UniProtKB-KW"/>
</dbReference>
<dbReference type="PANTHER" id="PTHR11010:SF38">
    <property type="entry name" value="LYSOSOMAL PRO-X CARBOXYPEPTIDASE"/>
    <property type="match status" value="1"/>
</dbReference>
<dbReference type="PANTHER" id="PTHR11010">
    <property type="entry name" value="PROTEASE S28 PRO-X CARBOXYPEPTIDASE-RELATED"/>
    <property type="match status" value="1"/>
</dbReference>
<comment type="subcellular location">
    <subcellularLocation>
        <location evidence="1">Lysosome</location>
    </subcellularLocation>
</comment>
<reference evidence="18 19" key="1">
    <citation type="journal article" date="2018" name="Gigascience">
        <title>Genomes of trombidid mites reveal novel predicted allergens and laterally-transferred genes associated with secondary metabolism.</title>
        <authorList>
            <person name="Dong X."/>
            <person name="Chaisiri K."/>
            <person name="Xia D."/>
            <person name="Armstrong S.D."/>
            <person name="Fang Y."/>
            <person name="Donnelly M.J."/>
            <person name="Kadowaki T."/>
            <person name="McGarry J.W."/>
            <person name="Darby A.C."/>
            <person name="Makepeace B.L."/>
        </authorList>
    </citation>
    <scope>NUCLEOTIDE SEQUENCE [LARGE SCALE GENOMIC DNA]</scope>
    <source>
        <strain evidence="18">UoL-UT</strain>
    </source>
</reference>
<dbReference type="FunFam" id="1.20.120.980:FF:000002">
    <property type="entry name" value="lysosomal Pro-X carboxypeptidase"/>
    <property type="match status" value="1"/>
</dbReference>
<evidence type="ECO:0000256" key="1">
    <source>
        <dbReference type="ARBA" id="ARBA00004371"/>
    </source>
</evidence>
<keyword evidence="8" id="KW-0865">Zymogen</keyword>
<comment type="caution">
    <text evidence="18">The sequence shown here is derived from an EMBL/GenBank/DDBJ whole genome shotgun (WGS) entry which is preliminary data.</text>
</comment>
<evidence type="ECO:0000313" key="18">
    <source>
        <dbReference type="EMBL" id="RWS31159.1"/>
    </source>
</evidence>
<dbReference type="GO" id="GO:0005764">
    <property type="term" value="C:lysosome"/>
    <property type="evidence" value="ECO:0007669"/>
    <property type="project" value="UniProtKB-SubCell"/>
</dbReference>
<evidence type="ECO:0000256" key="12">
    <source>
        <dbReference type="ARBA" id="ARBA00052013"/>
    </source>
</evidence>
<comment type="catalytic activity">
    <reaction evidence="12">
        <text>Cleavage of a -Pro-|-Xaa bond to release a C-terminal amino acid.</text>
        <dbReference type="EC" id="3.4.16.2"/>
    </reaction>
</comment>
<evidence type="ECO:0000256" key="6">
    <source>
        <dbReference type="ARBA" id="ARBA00022729"/>
    </source>
</evidence>
<dbReference type="STRING" id="299467.A0A443SUH1"/>
<dbReference type="InterPro" id="IPR008758">
    <property type="entry name" value="Peptidase_S28"/>
</dbReference>
<dbReference type="EMBL" id="NCKV01000255">
    <property type="protein sequence ID" value="RWS31159.1"/>
    <property type="molecule type" value="Genomic_DNA"/>
</dbReference>
<dbReference type="InterPro" id="IPR042269">
    <property type="entry name" value="Ser_carbopepase_S28_SKS"/>
</dbReference>
<dbReference type="GO" id="GO:0008239">
    <property type="term" value="F:dipeptidyl-peptidase activity"/>
    <property type="evidence" value="ECO:0007669"/>
    <property type="project" value="TreeGrafter"/>
</dbReference>
<proteinExistence type="inferred from homology"/>
<evidence type="ECO:0000313" key="19">
    <source>
        <dbReference type="Proteomes" id="UP000288716"/>
    </source>
</evidence>
<evidence type="ECO:0000256" key="8">
    <source>
        <dbReference type="ARBA" id="ARBA00023145"/>
    </source>
</evidence>
<keyword evidence="4 18" id="KW-0121">Carboxypeptidase</keyword>
<feature type="non-terminal residue" evidence="18">
    <location>
        <position position="1"/>
    </location>
</feature>
<evidence type="ECO:0000256" key="2">
    <source>
        <dbReference type="ARBA" id="ARBA00011079"/>
    </source>
</evidence>
<evidence type="ECO:0000256" key="7">
    <source>
        <dbReference type="ARBA" id="ARBA00022801"/>
    </source>
</evidence>
<organism evidence="18 19">
    <name type="scientific">Leptotrombidium deliense</name>
    <dbReference type="NCBI Taxonomy" id="299467"/>
    <lineage>
        <taxon>Eukaryota</taxon>
        <taxon>Metazoa</taxon>
        <taxon>Ecdysozoa</taxon>
        <taxon>Arthropoda</taxon>
        <taxon>Chelicerata</taxon>
        <taxon>Arachnida</taxon>
        <taxon>Acari</taxon>
        <taxon>Acariformes</taxon>
        <taxon>Trombidiformes</taxon>
        <taxon>Prostigmata</taxon>
        <taxon>Anystina</taxon>
        <taxon>Parasitengona</taxon>
        <taxon>Trombiculoidea</taxon>
        <taxon>Trombiculidae</taxon>
        <taxon>Leptotrombidium</taxon>
    </lineage>
</organism>
<keyword evidence="19" id="KW-1185">Reference proteome</keyword>
<evidence type="ECO:0000256" key="15">
    <source>
        <dbReference type="ARBA" id="ARBA00073691"/>
    </source>
</evidence>
<keyword evidence="6" id="KW-0732">Signal</keyword>
<keyword evidence="10" id="KW-0325">Glycoprotein</keyword>
<dbReference type="EC" id="3.4.16.2" evidence="14"/>
<sequence>FMWENAPRFRAMVIFAEHRYYGQSMPYGKKAFKDLKNTGYLTAEQALADFAELIQDIKQSYKAARKSPVIVFGGSYGGMLSAWFRMKYPHLAEGALAASAPIWQFPGIYECDQFYKIITRDFERYSEKCAESVRKSWKAVRNVWSSEQGREWLSSTFKLCKKVKEEDIETFMNWLRSTYENLAMVDYPNPSSFLAPLPAYPIKETCQRLRNPNQSDKPLLQDLYKALSVFYNYTGETKCNDIEGDVSQLGTDAWDFQSCTEMVMPVCSDGVNDMFEYNPWNVTKVSSDCQKRWKVTPEPLKAELIFGGLNISAASNIIFSNGNRDPWSAGGVLKSISSSLTAIHIPNACHHEDLRPSGANDPPALLQARQTEVQIIKFWINNYYERINFKPRNWLEISNMV</sequence>
<dbReference type="Gene3D" id="3.40.50.1820">
    <property type="entry name" value="alpha/beta hydrolase"/>
    <property type="match status" value="1"/>
</dbReference>
<accession>A0A443SUH1</accession>